<name>A0A7I7QSA5_9MYCO</name>
<protein>
    <submittedName>
        <fullName evidence="3">Uncharacterized protein</fullName>
    </submittedName>
</protein>
<dbReference type="EMBL" id="AP022588">
    <property type="protein sequence ID" value="BBY29263.1"/>
    <property type="molecule type" value="Genomic_DNA"/>
</dbReference>
<dbReference type="Proteomes" id="UP000467193">
    <property type="component" value="Chromosome"/>
</dbReference>
<dbReference type="AlphaFoldDB" id="A0A7I7QSA5"/>
<feature type="region of interest" description="Disordered" evidence="1">
    <location>
        <begin position="87"/>
        <end position="106"/>
    </location>
</feature>
<reference evidence="3 4" key="1">
    <citation type="journal article" date="2019" name="Emerg. Microbes Infect.">
        <title>Comprehensive subspecies identification of 175 nontuberculous mycobacteria species based on 7547 genomic profiles.</title>
        <authorList>
            <person name="Matsumoto Y."/>
            <person name="Kinjo T."/>
            <person name="Motooka D."/>
            <person name="Nabeya D."/>
            <person name="Jung N."/>
            <person name="Uechi K."/>
            <person name="Horii T."/>
            <person name="Iida T."/>
            <person name="Fujita J."/>
            <person name="Nakamura S."/>
        </authorList>
    </citation>
    <scope>NUCLEOTIDE SEQUENCE [LARGE SCALE GENOMIC DNA]</scope>
    <source>
        <strain evidence="3 4">JCM 17899</strain>
    </source>
</reference>
<evidence type="ECO:0000313" key="3">
    <source>
        <dbReference type="EMBL" id="BBY29263.1"/>
    </source>
</evidence>
<evidence type="ECO:0000313" key="4">
    <source>
        <dbReference type="Proteomes" id="UP000467193"/>
    </source>
</evidence>
<organism evidence="3 4">
    <name type="scientific">Mycolicibacterium sediminis</name>
    <dbReference type="NCBI Taxonomy" id="1286180"/>
    <lineage>
        <taxon>Bacteria</taxon>
        <taxon>Bacillati</taxon>
        <taxon>Actinomycetota</taxon>
        <taxon>Actinomycetes</taxon>
        <taxon>Mycobacteriales</taxon>
        <taxon>Mycobacteriaceae</taxon>
        <taxon>Mycolicibacterium</taxon>
    </lineage>
</organism>
<proteinExistence type="predicted"/>
<keyword evidence="2" id="KW-0472">Membrane</keyword>
<dbReference type="KEGG" id="msei:MSEDJ_33590"/>
<sequence length="106" mass="11779">MIVVTQWWIEYWWIPVTAISVMALLVLAWALARRGTFARTWPKITLAFACVSILLIPGMPSPASYFLAVIVICNIVILFMRLLDVEKSSSARESVRPSNPAGATAE</sequence>
<feature type="transmembrane region" description="Helical" evidence="2">
    <location>
        <begin position="44"/>
        <end position="59"/>
    </location>
</feature>
<feature type="transmembrane region" description="Helical" evidence="2">
    <location>
        <begin position="65"/>
        <end position="83"/>
    </location>
</feature>
<feature type="transmembrane region" description="Helical" evidence="2">
    <location>
        <begin position="12"/>
        <end position="32"/>
    </location>
</feature>
<keyword evidence="2" id="KW-1133">Transmembrane helix</keyword>
<evidence type="ECO:0000256" key="2">
    <source>
        <dbReference type="SAM" id="Phobius"/>
    </source>
</evidence>
<keyword evidence="4" id="KW-1185">Reference proteome</keyword>
<gene>
    <name evidence="3" type="ORF">MSEDJ_33590</name>
</gene>
<evidence type="ECO:0000256" key="1">
    <source>
        <dbReference type="SAM" id="MobiDB-lite"/>
    </source>
</evidence>
<accession>A0A7I7QSA5</accession>
<keyword evidence="2" id="KW-0812">Transmembrane</keyword>